<organism evidence="2 3">
    <name type="scientific">Cannabis sativa</name>
    <name type="common">Hemp</name>
    <name type="synonym">Marijuana</name>
    <dbReference type="NCBI Taxonomy" id="3483"/>
    <lineage>
        <taxon>Eukaryota</taxon>
        <taxon>Viridiplantae</taxon>
        <taxon>Streptophyta</taxon>
        <taxon>Embryophyta</taxon>
        <taxon>Tracheophyta</taxon>
        <taxon>Spermatophyta</taxon>
        <taxon>Magnoliopsida</taxon>
        <taxon>eudicotyledons</taxon>
        <taxon>Gunneridae</taxon>
        <taxon>Pentapetalae</taxon>
        <taxon>rosids</taxon>
        <taxon>fabids</taxon>
        <taxon>Rosales</taxon>
        <taxon>Cannabaceae</taxon>
        <taxon>Cannabis</taxon>
    </lineage>
</organism>
<comment type="caution">
    <text evidence="2">The sequence shown here is derived from an EMBL/GenBank/DDBJ whole genome shotgun (WGS) entry which is preliminary data.</text>
</comment>
<name>A0A7J6FMA9_CANSA</name>
<feature type="region of interest" description="Disordered" evidence="1">
    <location>
        <begin position="37"/>
        <end position="71"/>
    </location>
</feature>
<sequence length="71" mass="8141">MPNDAGLVRRYDEVWHALLRGRSPKWWSESELKQHCKDQRKRSRGESLVSKSGALRSWGKARSDSTDSGNV</sequence>
<dbReference type="EMBL" id="JAATIQ010000192">
    <property type="protein sequence ID" value="KAF4371842.1"/>
    <property type="molecule type" value="Genomic_DNA"/>
</dbReference>
<proteinExistence type="predicted"/>
<dbReference type="AlphaFoldDB" id="A0A7J6FMA9"/>
<keyword evidence="3" id="KW-1185">Reference proteome</keyword>
<reference evidence="2 3" key="1">
    <citation type="journal article" date="2020" name="bioRxiv">
        <title>Sequence and annotation of 42 cannabis genomes reveals extensive copy number variation in cannabinoid synthesis and pathogen resistance genes.</title>
        <authorList>
            <person name="Mckernan K.J."/>
            <person name="Helbert Y."/>
            <person name="Kane L.T."/>
            <person name="Ebling H."/>
            <person name="Zhang L."/>
            <person name="Liu B."/>
            <person name="Eaton Z."/>
            <person name="Mclaughlin S."/>
            <person name="Kingan S."/>
            <person name="Baybayan P."/>
            <person name="Concepcion G."/>
            <person name="Jordan M."/>
            <person name="Riva A."/>
            <person name="Barbazuk W."/>
            <person name="Harkins T."/>
        </authorList>
    </citation>
    <scope>NUCLEOTIDE SEQUENCE [LARGE SCALE GENOMIC DNA]</scope>
    <source>
        <strain evidence="3">cv. Jamaican Lion 4</strain>
        <tissue evidence="2">Leaf</tissue>
    </source>
</reference>
<evidence type="ECO:0000256" key="1">
    <source>
        <dbReference type="SAM" id="MobiDB-lite"/>
    </source>
</evidence>
<evidence type="ECO:0000313" key="3">
    <source>
        <dbReference type="Proteomes" id="UP000583929"/>
    </source>
</evidence>
<evidence type="ECO:0000313" key="2">
    <source>
        <dbReference type="EMBL" id="KAF4371842.1"/>
    </source>
</evidence>
<gene>
    <name evidence="2" type="ORF">G4B88_016905</name>
</gene>
<protein>
    <submittedName>
        <fullName evidence="2">Uncharacterized protein</fullName>
    </submittedName>
</protein>
<dbReference type="Proteomes" id="UP000583929">
    <property type="component" value="Unassembled WGS sequence"/>
</dbReference>
<accession>A0A7J6FMA9</accession>